<proteinExistence type="predicted"/>
<accession>W9YC23</accession>
<name>W9YC23_9EURO</name>
<comment type="caution">
    <text evidence="2">The sequence shown here is derived from an EMBL/GenBank/DDBJ whole genome shotgun (WGS) entry which is preliminary data.</text>
</comment>
<evidence type="ECO:0000256" key="1">
    <source>
        <dbReference type="SAM" id="MobiDB-lite"/>
    </source>
</evidence>
<dbReference type="OrthoDB" id="4119268at2759"/>
<dbReference type="AlphaFoldDB" id="W9YC23"/>
<feature type="compositionally biased region" description="Basic and acidic residues" evidence="1">
    <location>
        <begin position="296"/>
        <end position="307"/>
    </location>
</feature>
<reference evidence="2 3" key="1">
    <citation type="submission" date="2013-03" db="EMBL/GenBank/DDBJ databases">
        <title>The Genome Sequence of Capronia epimyces CBS 606.96.</title>
        <authorList>
            <consortium name="The Broad Institute Genomics Platform"/>
            <person name="Cuomo C."/>
            <person name="de Hoog S."/>
            <person name="Gorbushina A."/>
            <person name="Walker B."/>
            <person name="Young S.K."/>
            <person name="Zeng Q."/>
            <person name="Gargeya S."/>
            <person name="Fitzgerald M."/>
            <person name="Haas B."/>
            <person name="Abouelleil A."/>
            <person name="Allen A.W."/>
            <person name="Alvarado L."/>
            <person name="Arachchi H.M."/>
            <person name="Berlin A.M."/>
            <person name="Chapman S.B."/>
            <person name="Gainer-Dewar J."/>
            <person name="Goldberg J."/>
            <person name="Griggs A."/>
            <person name="Gujja S."/>
            <person name="Hansen M."/>
            <person name="Howarth C."/>
            <person name="Imamovic A."/>
            <person name="Ireland A."/>
            <person name="Larimer J."/>
            <person name="McCowan C."/>
            <person name="Murphy C."/>
            <person name="Pearson M."/>
            <person name="Poon T.W."/>
            <person name="Priest M."/>
            <person name="Roberts A."/>
            <person name="Saif S."/>
            <person name="Shea T."/>
            <person name="Sisk P."/>
            <person name="Sykes S."/>
            <person name="Wortman J."/>
            <person name="Nusbaum C."/>
            <person name="Birren B."/>
        </authorList>
    </citation>
    <scope>NUCLEOTIDE SEQUENCE [LARGE SCALE GENOMIC DNA]</scope>
    <source>
        <strain evidence="2 3">CBS 606.96</strain>
    </source>
</reference>
<dbReference type="Proteomes" id="UP000019478">
    <property type="component" value="Unassembled WGS sequence"/>
</dbReference>
<dbReference type="eggNOG" id="ENOG502R9HV">
    <property type="taxonomic scope" value="Eukaryota"/>
</dbReference>
<dbReference type="GeneID" id="19167270"/>
<protein>
    <submittedName>
        <fullName evidence="2">Uncharacterized protein</fullName>
    </submittedName>
</protein>
<dbReference type="EMBL" id="AMGY01000002">
    <property type="protein sequence ID" value="EXJ90073.1"/>
    <property type="molecule type" value="Genomic_DNA"/>
</dbReference>
<keyword evidence="3" id="KW-1185">Reference proteome</keyword>
<dbReference type="HOGENOM" id="CLU_044095_0_0_1"/>
<gene>
    <name evidence="2" type="ORF">A1O3_03141</name>
</gene>
<dbReference type="STRING" id="1182542.W9YC23"/>
<feature type="region of interest" description="Disordered" evidence="1">
    <location>
        <begin position="289"/>
        <end position="327"/>
    </location>
</feature>
<sequence length="327" mass="35507">MPTRKSKSSASKGKATTASAVPSYTIVSNPRGLPRLEDGPPLAGEEFMAKNARAKALIMSTLVPGSEPWKIAEPLELASDVWKALEEKYAPRDASGKKISQTQTKSESNFIDDWVEGRPLDKYLDYYKSDILVKAKSNFGKSNVKVKSLTPKPTDKSSMQDHVLEDVRSVLFPTETAEQHPKPPAPTGPSASVASADAAAAPPLRSRWVARPVPHEEYFSEEQGSIFASHDLGRKKQVQNAITKVMMQKLPNRDLRLLWAVLYGGEDAIWPGSLSTVILGVTHDVAPKVVPGGAGTDKESRSNKNDAQDTPDEDAPDKNAQPISTEP</sequence>
<feature type="region of interest" description="Disordered" evidence="1">
    <location>
        <begin position="175"/>
        <end position="197"/>
    </location>
</feature>
<evidence type="ECO:0000313" key="2">
    <source>
        <dbReference type="EMBL" id="EXJ90073.1"/>
    </source>
</evidence>
<organism evidence="2 3">
    <name type="scientific">Capronia epimyces CBS 606.96</name>
    <dbReference type="NCBI Taxonomy" id="1182542"/>
    <lineage>
        <taxon>Eukaryota</taxon>
        <taxon>Fungi</taxon>
        <taxon>Dikarya</taxon>
        <taxon>Ascomycota</taxon>
        <taxon>Pezizomycotina</taxon>
        <taxon>Eurotiomycetes</taxon>
        <taxon>Chaetothyriomycetidae</taxon>
        <taxon>Chaetothyriales</taxon>
        <taxon>Herpotrichiellaceae</taxon>
        <taxon>Capronia</taxon>
    </lineage>
</organism>
<evidence type="ECO:0000313" key="3">
    <source>
        <dbReference type="Proteomes" id="UP000019478"/>
    </source>
</evidence>
<feature type="compositionally biased region" description="Low complexity" evidence="1">
    <location>
        <begin position="8"/>
        <end position="20"/>
    </location>
</feature>
<dbReference type="RefSeq" id="XP_007731470.1">
    <property type="nucleotide sequence ID" value="XM_007733280.1"/>
</dbReference>
<feature type="region of interest" description="Disordered" evidence="1">
    <location>
        <begin position="1"/>
        <end position="42"/>
    </location>
</feature>